<comment type="caution">
    <text evidence="1">The sequence shown here is derived from an EMBL/GenBank/DDBJ whole genome shotgun (WGS) entry which is preliminary data.</text>
</comment>
<reference evidence="1 2" key="1">
    <citation type="journal article" date="2023" name="Science">
        <title>Complex scaffold remodeling in plant triterpene biosynthesis.</title>
        <authorList>
            <person name="De La Pena R."/>
            <person name="Hodgson H."/>
            <person name="Liu J.C."/>
            <person name="Stephenson M.J."/>
            <person name="Martin A.C."/>
            <person name="Owen C."/>
            <person name="Harkess A."/>
            <person name="Leebens-Mack J."/>
            <person name="Jimenez L.E."/>
            <person name="Osbourn A."/>
            <person name="Sattely E.S."/>
        </authorList>
    </citation>
    <scope>NUCLEOTIDE SEQUENCE [LARGE SCALE GENOMIC DNA]</scope>
    <source>
        <strain evidence="2">cv. JPN11</strain>
        <tissue evidence="1">Leaf</tissue>
    </source>
</reference>
<name>A0ACC1XRF7_MELAZ</name>
<dbReference type="EMBL" id="CM051400">
    <property type="protein sequence ID" value="KAJ4713980.1"/>
    <property type="molecule type" value="Genomic_DNA"/>
</dbReference>
<proteinExistence type="predicted"/>
<organism evidence="1 2">
    <name type="scientific">Melia azedarach</name>
    <name type="common">Chinaberry tree</name>
    <dbReference type="NCBI Taxonomy" id="155640"/>
    <lineage>
        <taxon>Eukaryota</taxon>
        <taxon>Viridiplantae</taxon>
        <taxon>Streptophyta</taxon>
        <taxon>Embryophyta</taxon>
        <taxon>Tracheophyta</taxon>
        <taxon>Spermatophyta</taxon>
        <taxon>Magnoliopsida</taxon>
        <taxon>eudicotyledons</taxon>
        <taxon>Gunneridae</taxon>
        <taxon>Pentapetalae</taxon>
        <taxon>rosids</taxon>
        <taxon>malvids</taxon>
        <taxon>Sapindales</taxon>
        <taxon>Meliaceae</taxon>
        <taxon>Melia</taxon>
    </lineage>
</organism>
<evidence type="ECO:0000313" key="1">
    <source>
        <dbReference type="EMBL" id="KAJ4713980.1"/>
    </source>
</evidence>
<keyword evidence="2" id="KW-1185">Reference proteome</keyword>
<sequence length="837" mass="94811">MESPVQRRFSFNSSETDIRSIMDAMAVEMEANMKRFKQNNTTQPMNSIVPTVVPEKSTNQRPTFASLVSESKDLSQLSTDLPSPIQRGEARIIKIDPELPSRELSLPNQPYWPLEYWHPKILMPIAKGVGIPLQIDRATREKKFGFYARILVEVDLMKPLPDWLTIELPDYGFDVEQVYRQVIKDLNKQSVNREFEKITTLDANTSELPALNDSETGSKTFSSALPASNKESSSLEKEERQSDISATEKVPEDLVIVGLDNNTPTMILPTIVEAEEEAPTSEVANPPKKTELPTSAKECKLVWTVQIALLPSFMPLTSYIIGRDLWNYLEGFSLPSTWLVLEDFNAVIGAHEKIGGNLPSQVSCADFGTTIDNCNLLHMDFSRSRFTWSNRRLGNYIELRLDRVLCSANWLNSWPCCQYLVLPRTASDHSPLVVNCYKQLHQGPKPFRFLTMWTKHEEFKTLVAKAWHSQNIFGCPMYVLSQKLKGVKLALKDWHRRTFGHVDNEVQCARNILSSVQETISSHGLTEQRFKEEIEANLKVQRAVQNQNLFWRDKARVKWLTEGDRCTKFFHSYAKALASKSKIFTLQVNENVVSDPTLLSNHIVEYYQNLYGTPVADLNNDSGMVSSSLLSLIPSLISMEENNLLTFTPSDSEITEAVFSINPASAPGPDGFLGCFYQTCWDIMRSDVINFVLQFFKTGTIYNNINSSFITLIPKIEGATSISQFRPIAMTNFCFKIITKILATRLGPIADKIISKQQVAFIQGRQISECFGMVSECINILDKKSYGVLRSFGFHQTFIQWINIILKSAKLSILINGTPKGFFSCNRGVRQEVTLDR</sequence>
<gene>
    <name evidence="1" type="ORF">OWV82_012535</name>
</gene>
<dbReference type="Proteomes" id="UP001164539">
    <property type="component" value="Chromosome 7"/>
</dbReference>
<evidence type="ECO:0000313" key="2">
    <source>
        <dbReference type="Proteomes" id="UP001164539"/>
    </source>
</evidence>
<accession>A0ACC1XRF7</accession>
<protein>
    <submittedName>
        <fullName evidence="1">Ribonuclease H</fullName>
    </submittedName>
</protein>